<dbReference type="GO" id="GO:0000156">
    <property type="term" value="F:phosphorelay response regulator activity"/>
    <property type="evidence" value="ECO:0007669"/>
    <property type="project" value="TreeGrafter"/>
</dbReference>
<feature type="domain" description="Histidine kinase" evidence="11">
    <location>
        <begin position="295"/>
        <end position="503"/>
    </location>
</feature>
<evidence type="ECO:0000256" key="10">
    <source>
        <dbReference type="SAM" id="Phobius"/>
    </source>
</evidence>
<dbReference type="PROSITE" id="PS50885">
    <property type="entry name" value="HAMP"/>
    <property type="match status" value="1"/>
</dbReference>
<dbReference type="Proteomes" id="UP000316609">
    <property type="component" value="Unassembled WGS sequence"/>
</dbReference>
<dbReference type="PANTHER" id="PTHR42878:SF7">
    <property type="entry name" value="SENSOR HISTIDINE KINASE GLRK"/>
    <property type="match status" value="1"/>
</dbReference>
<evidence type="ECO:0000256" key="2">
    <source>
        <dbReference type="ARBA" id="ARBA00004370"/>
    </source>
</evidence>
<evidence type="ECO:0000256" key="1">
    <source>
        <dbReference type="ARBA" id="ARBA00000085"/>
    </source>
</evidence>
<dbReference type="Pfam" id="PF00672">
    <property type="entry name" value="HAMP"/>
    <property type="match status" value="1"/>
</dbReference>
<evidence type="ECO:0000256" key="9">
    <source>
        <dbReference type="ARBA" id="ARBA00023012"/>
    </source>
</evidence>
<keyword evidence="10" id="KW-1133">Transmembrane helix</keyword>
<dbReference type="SUPFAM" id="SSF55874">
    <property type="entry name" value="ATPase domain of HSP90 chaperone/DNA topoisomerase II/histidine kinase"/>
    <property type="match status" value="1"/>
</dbReference>
<dbReference type="PROSITE" id="PS50109">
    <property type="entry name" value="HIS_KIN"/>
    <property type="match status" value="1"/>
</dbReference>
<dbReference type="Gene3D" id="6.10.340.10">
    <property type="match status" value="1"/>
</dbReference>
<protein>
    <recommendedName>
        <fullName evidence="3">histidine kinase</fullName>
        <ecNumber evidence="3">2.7.13.3</ecNumber>
    </recommendedName>
</protein>
<dbReference type="EC" id="2.7.13.3" evidence="3"/>
<dbReference type="InterPro" id="IPR003660">
    <property type="entry name" value="HAMP_dom"/>
</dbReference>
<evidence type="ECO:0000256" key="6">
    <source>
        <dbReference type="ARBA" id="ARBA00022741"/>
    </source>
</evidence>
<keyword evidence="10" id="KW-0472">Membrane</keyword>
<keyword evidence="8" id="KW-0067">ATP-binding</keyword>
<evidence type="ECO:0000256" key="8">
    <source>
        <dbReference type="ARBA" id="ARBA00022840"/>
    </source>
</evidence>
<name>A0A538TUY5_UNCEI</name>
<comment type="subcellular location">
    <subcellularLocation>
        <location evidence="2">Membrane</location>
    </subcellularLocation>
</comment>
<dbReference type="Gene3D" id="3.30.565.10">
    <property type="entry name" value="Histidine kinase-like ATPase, C-terminal domain"/>
    <property type="match status" value="1"/>
</dbReference>
<sequence>MKVPLGLRASLAASMVALSLLVSLTTIAVHLGLEVRSTIALSVIRTRAWAQQVALLASRAANGEGAEPQDQIIFAPPAPPNPADAVRQDAALKSLLETALAGDPTLFDLGVFDARGLALAHSDTTRIGQRGEPRATVDDLETGSPLTLALRLLGPPRTYDYVVPLRAGTEAFGEARVGVSTALLREQLLGSLRTGLWVTGAALMLAILIALGFAQLLAARVRTVVMGLERLREGEFGHRLAVEGRDELALLASTINKLGEQLEATRARAAAGEADPEELLRATGQISAWAKVASGLAHEMADPLNAAALHLGHLKRKWKHAAPEQARHLMVLEDELKRLEHIVLGFRRFSMLGEMRAQWFDLSALLGEVVERARETAVGRRVEIRLEQDGVPDRFWGDAALLRQALSNLIANAEQAMPGGGHVTVAARRDAEAMEIRVIDDGVGIPEEMQPRVFDLYFTTKQAGSGIGLAVVRQVAQLHGGRVHLRSAPGQGTEITLQLPVRDHQTVSAA</sequence>
<dbReference type="GO" id="GO:0007234">
    <property type="term" value="P:osmosensory signaling via phosphorelay pathway"/>
    <property type="evidence" value="ECO:0007669"/>
    <property type="project" value="TreeGrafter"/>
</dbReference>
<comment type="catalytic activity">
    <reaction evidence="1">
        <text>ATP + protein L-histidine = ADP + protein N-phospho-L-histidine.</text>
        <dbReference type="EC" id="2.7.13.3"/>
    </reaction>
</comment>
<dbReference type="SMART" id="SM00387">
    <property type="entry name" value="HATPase_c"/>
    <property type="match status" value="1"/>
</dbReference>
<dbReference type="InterPro" id="IPR036097">
    <property type="entry name" value="HisK_dim/P_sf"/>
</dbReference>
<keyword evidence="9" id="KW-0902">Two-component regulatory system</keyword>
<evidence type="ECO:0000256" key="3">
    <source>
        <dbReference type="ARBA" id="ARBA00012438"/>
    </source>
</evidence>
<evidence type="ECO:0000259" key="12">
    <source>
        <dbReference type="PROSITE" id="PS50885"/>
    </source>
</evidence>
<keyword evidence="10" id="KW-0812">Transmembrane</keyword>
<dbReference type="PANTHER" id="PTHR42878">
    <property type="entry name" value="TWO-COMPONENT HISTIDINE KINASE"/>
    <property type="match status" value="1"/>
</dbReference>
<evidence type="ECO:0000256" key="5">
    <source>
        <dbReference type="ARBA" id="ARBA00022679"/>
    </source>
</evidence>
<dbReference type="CDD" id="cd06225">
    <property type="entry name" value="HAMP"/>
    <property type="match status" value="1"/>
</dbReference>
<dbReference type="InterPro" id="IPR036890">
    <property type="entry name" value="HATPase_C_sf"/>
</dbReference>
<dbReference type="GO" id="GO:0005524">
    <property type="term" value="F:ATP binding"/>
    <property type="evidence" value="ECO:0007669"/>
    <property type="project" value="UniProtKB-KW"/>
</dbReference>
<reference evidence="13 14" key="1">
    <citation type="journal article" date="2019" name="Nat. Microbiol.">
        <title>Mediterranean grassland soil C-N compound turnover is dependent on rainfall and depth, and is mediated by genomically divergent microorganisms.</title>
        <authorList>
            <person name="Diamond S."/>
            <person name="Andeer P.F."/>
            <person name="Li Z."/>
            <person name="Crits-Christoph A."/>
            <person name="Burstein D."/>
            <person name="Anantharaman K."/>
            <person name="Lane K.R."/>
            <person name="Thomas B.C."/>
            <person name="Pan C."/>
            <person name="Northen T.R."/>
            <person name="Banfield J.F."/>
        </authorList>
    </citation>
    <scope>NUCLEOTIDE SEQUENCE [LARGE SCALE GENOMIC DNA]</scope>
    <source>
        <strain evidence="13">WS_8</strain>
    </source>
</reference>
<dbReference type="EMBL" id="VBOY01000039">
    <property type="protein sequence ID" value="TMQ67434.1"/>
    <property type="molecule type" value="Genomic_DNA"/>
</dbReference>
<dbReference type="SUPFAM" id="SSF47384">
    <property type="entry name" value="Homodimeric domain of signal transducing histidine kinase"/>
    <property type="match status" value="1"/>
</dbReference>
<keyword evidence="4" id="KW-0597">Phosphoprotein</keyword>
<feature type="transmembrane region" description="Helical" evidence="10">
    <location>
        <begin position="195"/>
        <end position="218"/>
    </location>
</feature>
<keyword evidence="6" id="KW-0547">Nucleotide-binding</keyword>
<keyword evidence="5" id="KW-0808">Transferase</keyword>
<dbReference type="PRINTS" id="PR00344">
    <property type="entry name" value="BCTRLSENSOR"/>
</dbReference>
<keyword evidence="7 13" id="KW-0418">Kinase</keyword>
<feature type="transmembrane region" description="Helical" evidence="10">
    <location>
        <begin position="12"/>
        <end position="33"/>
    </location>
</feature>
<dbReference type="SMART" id="SM00388">
    <property type="entry name" value="HisKA"/>
    <property type="match status" value="1"/>
</dbReference>
<dbReference type="InterPro" id="IPR004358">
    <property type="entry name" value="Sig_transdc_His_kin-like_C"/>
</dbReference>
<dbReference type="GO" id="GO:0030295">
    <property type="term" value="F:protein kinase activator activity"/>
    <property type="evidence" value="ECO:0007669"/>
    <property type="project" value="TreeGrafter"/>
</dbReference>
<dbReference type="InterPro" id="IPR050351">
    <property type="entry name" value="BphY/WalK/GraS-like"/>
</dbReference>
<feature type="domain" description="HAMP" evidence="12">
    <location>
        <begin position="215"/>
        <end position="267"/>
    </location>
</feature>
<dbReference type="Gene3D" id="1.10.287.130">
    <property type="match status" value="1"/>
</dbReference>
<evidence type="ECO:0000256" key="4">
    <source>
        <dbReference type="ARBA" id="ARBA00022553"/>
    </source>
</evidence>
<dbReference type="InterPro" id="IPR003594">
    <property type="entry name" value="HATPase_dom"/>
</dbReference>
<evidence type="ECO:0000313" key="14">
    <source>
        <dbReference type="Proteomes" id="UP000316609"/>
    </source>
</evidence>
<dbReference type="InterPro" id="IPR003661">
    <property type="entry name" value="HisK_dim/P_dom"/>
</dbReference>
<dbReference type="InterPro" id="IPR005467">
    <property type="entry name" value="His_kinase_dom"/>
</dbReference>
<dbReference type="GO" id="GO:0000155">
    <property type="term" value="F:phosphorelay sensor kinase activity"/>
    <property type="evidence" value="ECO:0007669"/>
    <property type="project" value="InterPro"/>
</dbReference>
<evidence type="ECO:0000256" key="7">
    <source>
        <dbReference type="ARBA" id="ARBA00022777"/>
    </source>
</evidence>
<dbReference type="SMART" id="SM00304">
    <property type="entry name" value="HAMP"/>
    <property type="match status" value="1"/>
</dbReference>
<evidence type="ECO:0000313" key="13">
    <source>
        <dbReference type="EMBL" id="TMQ67434.1"/>
    </source>
</evidence>
<comment type="caution">
    <text evidence="13">The sequence shown here is derived from an EMBL/GenBank/DDBJ whole genome shotgun (WGS) entry which is preliminary data.</text>
</comment>
<dbReference type="GO" id="GO:0016020">
    <property type="term" value="C:membrane"/>
    <property type="evidence" value="ECO:0007669"/>
    <property type="project" value="UniProtKB-SubCell"/>
</dbReference>
<accession>A0A538TUY5</accession>
<evidence type="ECO:0000259" key="11">
    <source>
        <dbReference type="PROSITE" id="PS50109"/>
    </source>
</evidence>
<gene>
    <name evidence="13" type="ORF">E6K78_04860</name>
</gene>
<proteinExistence type="predicted"/>
<organism evidence="13 14">
    <name type="scientific">Eiseniibacteriota bacterium</name>
    <dbReference type="NCBI Taxonomy" id="2212470"/>
    <lineage>
        <taxon>Bacteria</taxon>
        <taxon>Candidatus Eiseniibacteriota</taxon>
    </lineage>
</organism>
<dbReference type="Pfam" id="PF02518">
    <property type="entry name" value="HATPase_c"/>
    <property type="match status" value="1"/>
</dbReference>
<dbReference type="CDD" id="cd00075">
    <property type="entry name" value="HATPase"/>
    <property type="match status" value="1"/>
</dbReference>
<dbReference type="AlphaFoldDB" id="A0A538TUY5"/>